<comment type="similarity">
    <text evidence="1">Belongs to the short-chain dehydrogenases/reductases (SDR) family.</text>
</comment>
<dbReference type="InterPro" id="IPR002347">
    <property type="entry name" value="SDR_fam"/>
</dbReference>
<evidence type="ECO:0000259" key="3">
    <source>
        <dbReference type="SMART" id="SM00822"/>
    </source>
</evidence>
<evidence type="ECO:0000256" key="1">
    <source>
        <dbReference type="ARBA" id="ARBA00006484"/>
    </source>
</evidence>
<organism evidence="4 5">
    <name type="scientific">Kribbella antibiotica</name>
    <dbReference type="NCBI Taxonomy" id="190195"/>
    <lineage>
        <taxon>Bacteria</taxon>
        <taxon>Bacillati</taxon>
        <taxon>Actinomycetota</taxon>
        <taxon>Actinomycetes</taxon>
        <taxon>Propionibacteriales</taxon>
        <taxon>Kribbellaceae</taxon>
        <taxon>Kribbella</taxon>
    </lineage>
</organism>
<dbReference type="GO" id="GO:0016491">
    <property type="term" value="F:oxidoreductase activity"/>
    <property type="evidence" value="ECO:0007669"/>
    <property type="project" value="UniProtKB-KW"/>
</dbReference>
<dbReference type="SMART" id="SM00822">
    <property type="entry name" value="PKS_KR"/>
    <property type="match status" value="1"/>
</dbReference>
<dbReference type="FunFam" id="3.40.50.720:FF:000084">
    <property type="entry name" value="Short-chain dehydrogenase reductase"/>
    <property type="match status" value="1"/>
</dbReference>
<dbReference type="Proteomes" id="UP000295124">
    <property type="component" value="Unassembled WGS sequence"/>
</dbReference>
<evidence type="ECO:0000313" key="4">
    <source>
        <dbReference type="EMBL" id="TDD62696.1"/>
    </source>
</evidence>
<dbReference type="InterPro" id="IPR020904">
    <property type="entry name" value="Sc_DH/Rdtase_CS"/>
</dbReference>
<dbReference type="Pfam" id="PF13561">
    <property type="entry name" value="adh_short_C2"/>
    <property type="match status" value="1"/>
</dbReference>
<feature type="domain" description="Ketoreductase" evidence="3">
    <location>
        <begin position="8"/>
        <end position="186"/>
    </location>
</feature>
<dbReference type="InterPro" id="IPR057326">
    <property type="entry name" value="KR_dom"/>
</dbReference>
<dbReference type="PRINTS" id="PR00081">
    <property type="entry name" value="GDHRDH"/>
</dbReference>
<accession>A0A4R4ZWG1</accession>
<evidence type="ECO:0000256" key="2">
    <source>
        <dbReference type="ARBA" id="ARBA00023002"/>
    </source>
</evidence>
<dbReference type="SUPFAM" id="SSF51735">
    <property type="entry name" value="NAD(P)-binding Rossmann-fold domains"/>
    <property type="match status" value="1"/>
</dbReference>
<dbReference type="OrthoDB" id="9803333at2"/>
<name>A0A4R4ZWG1_9ACTN</name>
<dbReference type="InterPro" id="IPR036291">
    <property type="entry name" value="NAD(P)-bd_dom_sf"/>
</dbReference>
<reference evidence="4 5" key="1">
    <citation type="submission" date="2019-03" db="EMBL/GenBank/DDBJ databases">
        <title>Draft genome sequences of novel Actinobacteria.</title>
        <authorList>
            <person name="Sahin N."/>
            <person name="Ay H."/>
            <person name="Saygin H."/>
        </authorList>
    </citation>
    <scope>NUCLEOTIDE SEQUENCE [LARGE SCALE GENOMIC DNA]</scope>
    <source>
        <strain evidence="4 5">JCM 13523</strain>
    </source>
</reference>
<dbReference type="PANTHER" id="PTHR43943">
    <property type="entry name" value="DEHYDROGENASE/REDUCTASE (SDR FAMILY) MEMBER 4"/>
    <property type="match status" value="1"/>
</dbReference>
<dbReference type="CDD" id="cd05233">
    <property type="entry name" value="SDR_c"/>
    <property type="match status" value="1"/>
</dbReference>
<evidence type="ECO:0000313" key="5">
    <source>
        <dbReference type="Proteomes" id="UP000295124"/>
    </source>
</evidence>
<proteinExistence type="inferred from homology"/>
<gene>
    <name evidence="4" type="ORF">E1263_02985</name>
</gene>
<protein>
    <submittedName>
        <fullName evidence="4">SDR family oxidoreductase</fullName>
    </submittedName>
</protein>
<keyword evidence="2" id="KW-0560">Oxidoreductase</keyword>
<dbReference type="AlphaFoldDB" id="A0A4R4ZWG1"/>
<comment type="caution">
    <text evidence="4">The sequence shown here is derived from an EMBL/GenBank/DDBJ whole genome shotgun (WGS) entry which is preliminary data.</text>
</comment>
<dbReference type="PROSITE" id="PS00061">
    <property type="entry name" value="ADH_SHORT"/>
    <property type="match status" value="1"/>
</dbReference>
<dbReference type="PANTHER" id="PTHR43943:SF2">
    <property type="entry name" value="DEHYDROGENASE_REDUCTASE 4"/>
    <property type="match status" value="1"/>
</dbReference>
<dbReference type="RefSeq" id="WP_132165058.1">
    <property type="nucleotide sequence ID" value="NZ_SMKX01000005.1"/>
</dbReference>
<dbReference type="EMBL" id="SMKX01000005">
    <property type="protein sequence ID" value="TDD62696.1"/>
    <property type="molecule type" value="Genomic_DNA"/>
</dbReference>
<dbReference type="Gene3D" id="3.40.50.720">
    <property type="entry name" value="NAD(P)-binding Rossmann-like Domain"/>
    <property type="match status" value="1"/>
</dbReference>
<keyword evidence="5" id="KW-1185">Reference proteome</keyword>
<sequence>MARILDGRVAVITGGTAGIGLATAERFVAEGASVVIVGRRQEELDKAVAQLGIDTLGVAADVARPEDLDRLYAEVAERYGRIDVLFANASIAEGGAMGSLTDSHVDRHIDINLKGLIYTVEKALPLLSDGASVIVTASVDEVKGGPGRSVYAATKAAGRNLVRSWMQELAPRKIRVNAVSPGITETPGLAKLGGGGDTAEFFAQLAATMPDGRNVTPEEVAAAVTFLASPDAAGINGINLPVDHGQGQG</sequence>